<keyword evidence="1" id="KW-0812">Transmembrane</keyword>
<dbReference type="InterPro" id="IPR025597">
    <property type="entry name" value="DUF4345"/>
</dbReference>
<dbReference type="Proteomes" id="UP000239872">
    <property type="component" value="Unassembled WGS sequence"/>
</dbReference>
<keyword evidence="3" id="KW-1185">Reference proteome</keyword>
<dbReference type="AlphaFoldDB" id="A0A2S7SZJ3"/>
<dbReference type="Pfam" id="PF14248">
    <property type="entry name" value="DUF4345"/>
    <property type="match status" value="1"/>
</dbReference>
<gene>
    <name evidence="2" type="ORF">CJD36_009090</name>
</gene>
<evidence type="ECO:0000313" key="2">
    <source>
        <dbReference type="EMBL" id="PQJ11936.1"/>
    </source>
</evidence>
<sequence length="143" mass="15651">MNKQKVVTIAARIFMGLSAFSLLYVSVMALCSPQAVMDLVQVKLSNADAFSSIRGIYGGVGLTITVSVVYMLVKDVQKGLVFLCMLWGFYALSRIITIYTEGSLGAFGTQCLKMESFFFVISVALLVMYKPKSRFADSISSPQ</sequence>
<comment type="caution">
    <text evidence="2">The sequence shown here is derived from an EMBL/GenBank/DDBJ whole genome shotgun (WGS) entry which is preliminary data.</text>
</comment>
<keyword evidence="1" id="KW-1133">Transmembrane helix</keyword>
<feature type="transmembrane region" description="Helical" evidence="1">
    <location>
        <begin position="80"/>
        <end position="100"/>
    </location>
</feature>
<organism evidence="2 3">
    <name type="scientific">Flavipsychrobacter stenotrophus</name>
    <dbReference type="NCBI Taxonomy" id="2077091"/>
    <lineage>
        <taxon>Bacteria</taxon>
        <taxon>Pseudomonadati</taxon>
        <taxon>Bacteroidota</taxon>
        <taxon>Chitinophagia</taxon>
        <taxon>Chitinophagales</taxon>
        <taxon>Chitinophagaceae</taxon>
        <taxon>Flavipsychrobacter</taxon>
    </lineage>
</organism>
<keyword evidence="1" id="KW-0472">Membrane</keyword>
<protein>
    <submittedName>
        <fullName evidence="2">DUF4345 domain-containing protein</fullName>
    </submittedName>
</protein>
<feature type="transmembrane region" description="Helical" evidence="1">
    <location>
        <begin position="112"/>
        <end position="129"/>
    </location>
</feature>
<reference evidence="2 3" key="1">
    <citation type="submission" date="2018-01" db="EMBL/GenBank/DDBJ databases">
        <title>A novel member of the phylum Bacteroidetes isolated from glacier ice.</title>
        <authorList>
            <person name="Liu Q."/>
            <person name="Xin Y.-H."/>
        </authorList>
    </citation>
    <scope>NUCLEOTIDE SEQUENCE [LARGE SCALE GENOMIC DNA]</scope>
    <source>
        <strain evidence="2 3">RB1R16</strain>
    </source>
</reference>
<accession>A0A2S7SZJ3</accession>
<dbReference type="EMBL" id="PPSL01000002">
    <property type="protein sequence ID" value="PQJ11936.1"/>
    <property type="molecule type" value="Genomic_DNA"/>
</dbReference>
<name>A0A2S7SZJ3_9BACT</name>
<dbReference type="RefSeq" id="WP_105038816.1">
    <property type="nucleotide sequence ID" value="NZ_PPSL01000002.1"/>
</dbReference>
<evidence type="ECO:0000313" key="3">
    <source>
        <dbReference type="Proteomes" id="UP000239872"/>
    </source>
</evidence>
<dbReference type="OrthoDB" id="852460at2"/>
<proteinExistence type="predicted"/>
<feature type="transmembrane region" description="Helical" evidence="1">
    <location>
        <begin position="55"/>
        <end position="73"/>
    </location>
</feature>
<evidence type="ECO:0000256" key="1">
    <source>
        <dbReference type="SAM" id="Phobius"/>
    </source>
</evidence>